<organism evidence="2">
    <name type="scientific">Desulfobacca acetoxidans</name>
    <dbReference type="NCBI Taxonomy" id="60893"/>
    <lineage>
        <taxon>Bacteria</taxon>
        <taxon>Pseudomonadati</taxon>
        <taxon>Thermodesulfobacteriota</taxon>
        <taxon>Desulfobaccia</taxon>
        <taxon>Desulfobaccales</taxon>
        <taxon>Desulfobaccaceae</taxon>
        <taxon>Desulfobacca</taxon>
    </lineage>
</organism>
<proteinExistence type="predicted"/>
<evidence type="ECO:0000313" key="2">
    <source>
        <dbReference type="EMBL" id="HGB15059.1"/>
    </source>
</evidence>
<dbReference type="PROSITE" id="PS51186">
    <property type="entry name" value="GNAT"/>
    <property type="match status" value="1"/>
</dbReference>
<comment type="caution">
    <text evidence="2">The sequence shown here is derived from an EMBL/GenBank/DDBJ whole genome shotgun (WGS) entry which is preliminary data.</text>
</comment>
<gene>
    <name evidence="2" type="ORF">ENV62_07485</name>
</gene>
<dbReference type="SUPFAM" id="SSF55729">
    <property type="entry name" value="Acyl-CoA N-acyltransferases (Nat)"/>
    <property type="match status" value="1"/>
</dbReference>
<sequence length="242" mass="28476">MAITCKTRPIREKQVLWVMPEPTPHRNGRFLGRALSRRDIEAAAELWRWAYPEVYGSAHDFILYPEEYESRVALAETWDRDSRHKPFCMLVAEEVATGKLVAGTMMTKLDKNLQIEFTFAGTHPHYRRQGLMNLLGNLMHRMALASGAEYLTTFLETWHTITQERVLKFADGWKFAGIFPGNFTRWAGDDQEYRACEIYLYRFINDGDKYCTSPEEWQMHPLVRQLWECLEEINRRTGKKIF</sequence>
<evidence type="ECO:0000259" key="1">
    <source>
        <dbReference type="PROSITE" id="PS51186"/>
    </source>
</evidence>
<feature type="domain" description="N-acetyltransferase" evidence="1">
    <location>
        <begin position="30"/>
        <end position="205"/>
    </location>
</feature>
<dbReference type="InterPro" id="IPR016181">
    <property type="entry name" value="Acyl_CoA_acyltransferase"/>
</dbReference>
<dbReference type="EMBL" id="DTHB01000049">
    <property type="protein sequence ID" value="HGB15059.1"/>
    <property type="molecule type" value="Genomic_DNA"/>
</dbReference>
<dbReference type="AlphaFoldDB" id="A0A7C3SJX3"/>
<accession>A0A7C3SJX3</accession>
<reference evidence="2" key="1">
    <citation type="journal article" date="2020" name="mSystems">
        <title>Genome- and Community-Level Interaction Insights into Carbon Utilization and Element Cycling Functions of Hydrothermarchaeota in Hydrothermal Sediment.</title>
        <authorList>
            <person name="Zhou Z."/>
            <person name="Liu Y."/>
            <person name="Xu W."/>
            <person name="Pan J."/>
            <person name="Luo Z.H."/>
            <person name="Li M."/>
        </authorList>
    </citation>
    <scope>NUCLEOTIDE SEQUENCE [LARGE SCALE GENOMIC DNA]</scope>
    <source>
        <strain evidence="2">SpSt-776</strain>
    </source>
</reference>
<dbReference type="InterPro" id="IPR000182">
    <property type="entry name" value="GNAT_dom"/>
</dbReference>
<protein>
    <recommendedName>
        <fullName evidence="1">N-acetyltransferase domain-containing protein</fullName>
    </recommendedName>
</protein>
<dbReference type="GO" id="GO:0016747">
    <property type="term" value="F:acyltransferase activity, transferring groups other than amino-acyl groups"/>
    <property type="evidence" value="ECO:0007669"/>
    <property type="project" value="InterPro"/>
</dbReference>
<name>A0A7C3SJX3_9BACT</name>
<dbReference type="Gene3D" id="3.40.630.30">
    <property type="match status" value="1"/>
</dbReference>